<dbReference type="RefSeq" id="WP_150391546.1">
    <property type="nucleotide sequence ID" value="NZ_CP041364.1"/>
</dbReference>
<dbReference type="KEGG" id="lhb:D1010_05785"/>
<name>A0A5P8M4E4_9LACO</name>
<dbReference type="Proteomes" id="UP000326779">
    <property type="component" value="Chromosome"/>
</dbReference>
<accession>A0A5P8M4E4</accession>
<gene>
    <name evidence="1" type="ORF">D1010_05785</name>
</gene>
<evidence type="ECO:0000313" key="2">
    <source>
        <dbReference type="Proteomes" id="UP000326779"/>
    </source>
</evidence>
<organism evidence="1 2">
    <name type="scientific">Schleiferilactobacillus harbinensis</name>
    <dbReference type="NCBI Taxonomy" id="304207"/>
    <lineage>
        <taxon>Bacteria</taxon>
        <taxon>Bacillati</taxon>
        <taxon>Bacillota</taxon>
        <taxon>Bacilli</taxon>
        <taxon>Lactobacillales</taxon>
        <taxon>Lactobacillaceae</taxon>
        <taxon>Schleiferilactobacillus</taxon>
    </lineage>
</organism>
<reference evidence="1 2" key="1">
    <citation type="submission" date="2019-10" db="EMBL/GenBank/DDBJ databases">
        <title>The completed genome of Lactobacillus harbinensis M1.</title>
        <authorList>
            <person name="Zheng Y."/>
        </authorList>
    </citation>
    <scope>NUCLEOTIDE SEQUENCE [LARGE SCALE GENOMIC DNA]</scope>
    <source>
        <strain evidence="1 2">M1</strain>
    </source>
</reference>
<proteinExistence type="predicted"/>
<dbReference type="EMBL" id="CP045143">
    <property type="protein sequence ID" value="QFR22991.1"/>
    <property type="molecule type" value="Genomic_DNA"/>
</dbReference>
<dbReference type="AlphaFoldDB" id="A0A5P8M4E4"/>
<evidence type="ECO:0000313" key="1">
    <source>
        <dbReference type="EMBL" id="QFR22991.1"/>
    </source>
</evidence>
<protein>
    <submittedName>
        <fullName evidence="1">Uncharacterized protein</fullName>
    </submittedName>
</protein>
<dbReference type="GeneID" id="78508612"/>
<sequence length="87" mass="10235">MSYEVIGCWDEQVFGRFDGYPEAHRYITDTLTGRAVPKKAKNLLSEPMTVIDTERPRMPYLGMDKRLKEINERHKWEAAHRVREVLG</sequence>